<proteinExistence type="predicted"/>
<reference evidence="1 2" key="1">
    <citation type="journal article" date="2016" name="Nat. Commun.">
        <title>Thousands of microbial genomes shed light on interconnected biogeochemical processes in an aquifer system.</title>
        <authorList>
            <person name="Anantharaman K."/>
            <person name="Brown C.T."/>
            <person name="Hug L.A."/>
            <person name="Sharon I."/>
            <person name="Castelle C.J."/>
            <person name="Probst A.J."/>
            <person name="Thomas B.C."/>
            <person name="Singh A."/>
            <person name="Wilkins M.J."/>
            <person name="Karaoz U."/>
            <person name="Brodie E.L."/>
            <person name="Williams K.H."/>
            <person name="Hubbard S.S."/>
            <person name="Banfield J.F."/>
        </authorList>
    </citation>
    <scope>NUCLEOTIDE SEQUENCE [LARGE SCALE GENOMIC DNA]</scope>
</reference>
<evidence type="ECO:0000313" key="1">
    <source>
        <dbReference type="EMBL" id="OHB09321.1"/>
    </source>
</evidence>
<dbReference type="AlphaFoldDB" id="A0A1G2UIV2"/>
<accession>A0A1G2UIV2</accession>
<dbReference type="EMBL" id="MHWM01000003">
    <property type="protein sequence ID" value="OHB09321.1"/>
    <property type="molecule type" value="Genomic_DNA"/>
</dbReference>
<protein>
    <submittedName>
        <fullName evidence="1">Uncharacterized protein</fullName>
    </submittedName>
</protein>
<name>A0A1G2UIV2_9BACT</name>
<sequence>MTLKGAVRTINKLLGKHRPQTFSSSWIFEHSQPVYNFIRLNFRTELGTVDWDAVTPLLTRRYQKRWKRYRVKRLEPYEDKEELDKVLDKYRNKLYTIITPLNVEDGQISEVIIVALVRLAQRGNTLALTELVTLLIFKIEDWVDKRWQVRKWKGRNYDLEEKIKACVRCYKYTGTFIGYLFKTLEYSGRGIRPIQAWSLDKTVGDDGATMIDFVMQDTDTGEVKLFGK</sequence>
<evidence type="ECO:0000313" key="2">
    <source>
        <dbReference type="Proteomes" id="UP000177096"/>
    </source>
</evidence>
<gene>
    <name evidence="1" type="ORF">A3I86_02390</name>
</gene>
<comment type="caution">
    <text evidence="1">The sequence shown here is derived from an EMBL/GenBank/DDBJ whole genome shotgun (WGS) entry which is preliminary data.</text>
</comment>
<organism evidence="1 2">
    <name type="scientific">Candidatus Zambryskibacteria bacterium RIFCSPLOWO2_02_FULL_39_14</name>
    <dbReference type="NCBI Taxonomy" id="1802769"/>
    <lineage>
        <taxon>Bacteria</taxon>
        <taxon>Candidatus Zambryskiibacteriota</taxon>
    </lineage>
</organism>
<dbReference type="Proteomes" id="UP000177096">
    <property type="component" value="Unassembled WGS sequence"/>
</dbReference>